<evidence type="ECO:0000313" key="3">
    <source>
        <dbReference type="Proteomes" id="UP000229390"/>
    </source>
</evidence>
<sequence>MFYEKMFPSYGYPEDGEGPLPPDEGGNEEDEEIEETPQETDDDEDLEEDVNSYGIEEENE</sequence>
<accession>A0A2M6T0V5</accession>
<evidence type="ECO:0000313" key="2">
    <source>
        <dbReference type="EMBL" id="PIS38941.1"/>
    </source>
</evidence>
<proteinExistence type="predicted"/>
<comment type="caution">
    <text evidence="2">The sequence shown here is derived from an EMBL/GenBank/DDBJ whole genome shotgun (WGS) entry which is preliminary data.</text>
</comment>
<dbReference type="Proteomes" id="UP000229390">
    <property type="component" value="Unassembled WGS sequence"/>
</dbReference>
<feature type="region of interest" description="Disordered" evidence="1">
    <location>
        <begin position="1"/>
        <end position="60"/>
    </location>
</feature>
<dbReference type="AlphaFoldDB" id="A0A2M6T0V5"/>
<gene>
    <name evidence="2" type="ORF">COT34_01060</name>
</gene>
<name>A0A2M6T0V5_9BACT</name>
<organism evidence="2 3">
    <name type="scientific">Candidatus Nealsonbacteria bacterium CG08_land_8_20_14_0_20_43_11</name>
    <dbReference type="NCBI Taxonomy" id="1974706"/>
    <lineage>
        <taxon>Bacteria</taxon>
        <taxon>Candidatus Nealsoniibacteriota</taxon>
    </lineage>
</organism>
<evidence type="ECO:0000256" key="1">
    <source>
        <dbReference type="SAM" id="MobiDB-lite"/>
    </source>
</evidence>
<dbReference type="EMBL" id="PEYE01000020">
    <property type="protein sequence ID" value="PIS38941.1"/>
    <property type="molecule type" value="Genomic_DNA"/>
</dbReference>
<protein>
    <submittedName>
        <fullName evidence="2">Uncharacterized protein</fullName>
    </submittedName>
</protein>
<reference evidence="3" key="1">
    <citation type="submission" date="2017-09" db="EMBL/GenBank/DDBJ databases">
        <title>Depth-based differentiation of microbial function through sediment-hosted aquifers and enrichment of novel symbionts in the deep terrestrial subsurface.</title>
        <authorList>
            <person name="Probst A.J."/>
            <person name="Ladd B."/>
            <person name="Jarett J.K."/>
            <person name="Geller-Mcgrath D.E."/>
            <person name="Sieber C.M.K."/>
            <person name="Emerson J.B."/>
            <person name="Anantharaman K."/>
            <person name="Thomas B.C."/>
            <person name="Malmstrom R."/>
            <person name="Stieglmeier M."/>
            <person name="Klingl A."/>
            <person name="Woyke T."/>
            <person name="Ryan C.M."/>
            <person name="Banfield J.F."/>
        </authorList>
    </citation>
    <scope>NUCLEOTIDE SEQUENCE [LARGE SCALE GENOMIC DNA]</scope>
</reference>
<feature type="compositionally biased region" description="Acidic residues" evidence="1">
    <location>
        <begin position="25"/>
        <end position="60"/>
    </location>
</feature>